<dbReference type="InterPro" id="IPR011037">
    <property type="entry name" value="Pyrv_Knase-like_insert_dom_sf"/>
</dbReference>
<dbReference type="AlphaFoldDB" id="A0AAD5SC33"/>
<evidence type="ECO:0000256" key="11">
    <source>
        <dbReference type="ARBA" id="ARBA00023152"/>
    </source>
</evidence>
<dbReference type="Gene3D" id="3.20.20.60">
    <property type="entry name" value="Phosphoenolpyruvate-binding domains"/>
    <property type="match status" value="1"/>
</dbReference>
<keyword evidence="10 14" id="KW-0460">Magnesium</keyword>
<feature type="domain" description="Pyruvate kinase barrel" evidence="16">
    <location>
        <begin position="29"/>
        <end position="239"/>
    </location>
</feature>
<comment type="caution">
    <text evidence="18">The sequence shown here is derived from an EMBL/GenBank/DDBJ whole genome shotgun (WGS) entry which is preliminary data.</text>
</comment>
<keyword evidence="11 14" id="KW-0324">Glycolysis</keyword>
<evidence type="ECO:0000256" key="9">
    <source>
        <dbReference type="ARBA" id="ARBA00022840"/>
    </source>
</evidence>
<evidence type="ECO:0000259" key="17">
    <source>
        <dbReference type="Pfam" id="PF02887"/>
    </source>
</evidence>
<dbReference type="Gene3D" id="3.40.1380.20">
    <property type="entry name" value="Pyruvate kinase, C-terminal domain"/>
    <property type="match status" value="1"/>
</dbReference>
<evidence type="ECO:0000256" key="1">
    <source>
        <dbReference type="ARBA" id="ARBA00001958"/>
    </source>
</evidence>
<evidence type="ECO:0000256" key="14">
    <source>
        <dbReference type="RuleBase" id="RU000504"/>
    </source>
</evidence>
<keyword evidence="9" id="KW-0067">ATP-binding</keyword>
<dbReference type="Proteomes" id="UP001212841">
    <property type="component" value="Unassembled WGS sequence"/>
</dbReference>
<sequence length="598" mass="64977">MPSGHPAPSLGQAGSEEAIAKQRKPLRSRRTKIVGTLGPASVPKIRELILAGVNMFRLNFSHIKDPETQTPIIEEIRRHSKQLGIPVAILGDLGGPKIRCNTFQPTETITLDPSKPVRLRASDEPGTDGLITTSIRTVIKQLDPGHRVLLDDGNLILRVKSRISDEELELEVLTGGVLKSRKGINVPDVQLDVPALTDKDAVDARYMFRQRLEYIALSFVQKDQDVRDLLEVFEDCKEKEGLEHKTGSNEDLNEPDALEPGWRPHIILKIETPHSLENIDSLIEISDGIMVARGDLGVEVSLERVPVIQKMLIRKTNSANKPVITATQMLESMINSPVPTRAEVSDVANAVLDGTDAVMLSAECATGKYPVETVKMMGSICKTAEDGEGYMQPKRLGHVYTVVAGKREFSEPIADAAVAASEEADAAALITITVTGEMASYVSKRRPNRPILAITSSYSVWRRLVLLYGVYPILTSSTKSKHITSPTASRSATSPDKFAPIGRPASPGLGGIVTNTDQIYAQTEVDISASDVNKALGIQQGDKVVFCAGYHMPWPGLSNSVKMARFGDASRVVKVRGLWGEALEKAGKKGSPIKSELP</sequence>
<feature type="compositionally biased region" description="Low complexity" evidence="15">
    <location>
        <begin position="484"/>
        <end position="495"/>
    </location>
</feature>
<evidence type="ECO:0000256" key="4">
    <source>
        <dbReference type="ARBA" id="ARBA00012142"/>
    </source>
</evidence>
<keyword evidence="7" id="KW-0547">Nucleotide-binding</keyword>
<keyword evidence="8 14" id="KW-0418">Kinase</keyword>
<comment type="similarity">
    <text evidence="3 14">Belongs to the pyruvate kinase family.</text>
</comment>
<reference evidence="18" key="1">
    <citation type="submission" date="2020-05" db="EMBL/GenBank/DDBJ databases">
        <title>Phylogenomic resolution of chytrid fungi.</title>
        <authorList>
            <person name="Stajich J.E."/>
            <person name="Amses K."/>
            <person name="Simmons R."/>
            <person name="Seto K."/>
            <person name="Myers J."/>
            <person name="Bonds A."/>
            <person name="Quandt C.A."/>
            <person name="Barry K."/>
            <person name="Liu P."/>
            <person name="Grigoriev I."/>
            <person name="Longcore J.E."/>
            <person name="James T.Y."/>
        </authorList>
    </citation>
    <scope>NUCLEOTIDE SEQUENCE</scope>
    <source>
        <strain evidence="18">JEL0318</strain>
    </source>
</reference>
<dbReference type="InterPro" id="IPR040442">
    <property type="entry name" value="Pyrv_kinase-like_dom_sf"/>
</dbReference>
<dbReference type="PRINTS" id="PR01050">
    <property type="entry name" value="PYRUVTKNASE"/>
</dbReference>
<dbReference type="SUPFAM" id="SSF51621">
    <property type="entry name" value="Phosphoenolpyruvate/pyruvate domain"/>
    <property type="match status" value="1"/>
</dbReference>
<comment type="catalytic activity">
    <reaction evidence="13 14">
        <text>pyruvate + ATP = phosphoenolpyruvate + ADP + H(+)</text>
        <dbReference type="Rhea" id="RHEA:18157"/>
        <dbReference type="ChEBI" id="CHEBI:15361"/>
        <dbReference type="ChEBI" id="CHEBI:15378"/>
        <dbReference type="ChEBI" id="CHEBI:30616"/>
        <dbReference type="ChEBI" id="CHEBI:58702"/>
        <dbReference type="ChEBI" id="CHEBI:456216"/>
        <dbReference type="EC" id="2.7.1.40"/>
    </reaction>
</comment>
<dbReference type="NCBIfam" id="NF004491">
    <property type="entry name" value="PRK05826.1"/>
    <property type="match status" value="1"/>
</dbReference>
<evidence type="ECO:0000256" key="15">
    <source>
        <dbReference type="SAM" id="MobiDB-lite"/>
    </source>
</evidence>
<evidence type="ECO:0000256" key="12">
    <source>
        <dbReference type="ARBA" id="ARBA00023317"/>
    </source>
</evidence>
<proteinExistence type="inferred from homology"/>
<evidence type="ECO:0000313" key="19">
    <source>
        <dbReference type="Proteomes" id="UP001212841"/>
    </source>
</evidence>
<evidence type="ECO:0000256" key="7">
    <source>
        <dbReference type="ARBA" id="ARBA00022741"/>
    </source>
</evidence>
<dbReference type="InterPro" id="IPR001697">
    <property type="entry name" value="Pyr_Knase"/>
</dbReference>
<evidence type="ECO:0000256" key="2">
    <source>
        <dbReference type="ARBA" id="ARBA00004997"/>
    </source>
</evidence>
<dbReference type="EC" id="2.7.1.40" evidence="4 14"/>
<feature type="domain" description="Pyruvate kinase barrel" evidence="16">
    <location>
        <begin position="265"/>
        <end position="374"/>
    </location>
</feature>
<dbReference type="Pfam" id="PF00224">
    <property type="entry name" value="PK"/>
    <property type="match status" value="2"/>
</dbReference>
<evidence type="ECO:0000256" key="10">
    <source>
        <dbReference type="ARBA" id="ARBA00022842"/>
    </source>
</evidence>
<dbReference type="GO" id="GO:0016301">
    <property type="term" value="F:kinase activity"/>
    <property type="evidence" value="ECO:0007669"/>
    <property type="project" value="UniProtKB-KW"/>
</dbReference>
<dbReference type="GO" id="GO:0000287">
    <property type="term" value="F:magnesium ion binding"/>
    <property type="evidence" value="ECO:0007669"/>
    <property type="project" value="InterPro"/>
</dbReference>
<keyword evidence="19" id="KW-1185">Reference proteome</keyword>
<dbReference type="EMBL" id="JADGJD010001342">
    <property type="protein sequence ID" value="KAJ3043636.1"/>
    <property type="molecule type" value="Genomic_DNA"/>
</dbReference>
<keyword evidence="6" id="KW-0479">Metal-binding</keyword>
<dbReference type="InterPro" id="IPR015795">
    <property type="entry name" value="Pyrv_Knase_C"/>
</dbReference>
<comment type="cofactor">
    <cofactor evidence="1">
        <name>K(+)</name>
        <dbReference type="ChEBI" id="CHEBI:29103"/>
    </cofactor>
</comment>
<feature type="region of interest" description="Disordered" evidence="15">
    <location>
        <begin position="481"/>
        <end position="500"/>
    </location>
</feature>
<organism evidence="18 19">
    <name type="scientific">Rhizophlyctis rosea</name>
    <dbReference type="NCBI Taxonomy" id="64517"/>
    <lineage>
        <taxon>Eukaryota</taxon>
        <taxon>Fungi</taxon>
        <taxon>Fungi incertae sedis</taxon>
        <taxon>Chytridiomycota</taxon>
        <taxon>Chytridiomycota incertae sedis</taxon>
        <taxon>Chytridiomycetes</taxon>
        <taxon>Rhizophlyctidales</taxon>
        <taxon>Rhizophlyctidaceae</taxon>
        <taxon>Rhizophlyctis</taxon>
    </lineage>
</organism>
<feature type="region of interest" description="Disordered" evidence="15">
    <location>
        <begin position="1"/>
        <end position="27"/>
    </location>
</feature>
<dbReference type="GO" id="GO:0030955">
    <property type="term" value="F:potassium ion binding"/>
    <property type="evidence" value="ECO:0007669"/>
    <property type="project" value="InterPro"/>
</dbReference>
<dbReference type="InterPro" id="IPR015793">
    <property type="entry name" value="Pyrv_Knase_brl"/>
</dbReference>
<dbReference type="SUPFAM" id="SSF50800">
    <property type="entry name" value="PK beta-barrel domain-like"/>
    <property type="match status" value="1"/>
</dbReference>
<keyword evidence="5 14" id="KW-0808">Transferase</keyword>
<evidence type="ECO:0000256" key="3">
    <source>
        <dbReference type="ARBA" id="ARBA00008663"/>
    </source>
</evidence>
<comment type="pathway">
    <text evidence="2 14">Carbohydrate degradation; glycolysis; pyruvate from D-glyceraldehyde 3-phosphate: step 5/5.</text>
</comment>
<accession>A0AAD5SC33</accession>
<dbReference type="Gene3D" id="2.40.33.10">
    <property type="entry name" value="PK beta-barrel domain-like"/>
    <property type="match status" value="1"/>
</dbReference>
<dbReference type="InterPro" id="IPR036918">
    <property type="entry name" value="Pyrv_Knase_C_sf"/>
</dbReference>
<evidence type="ECO:0000256" key="5">
    <source>
        <dbReference type="ARBA" id="ARBA00022679"/>
    </source>
</evidence>
<protein>
    <recommendedName>
        <fullName evidence="4 14">Pyruvate kinase</fullName>
        <ecNumber evidence="4 14">2.7.1.40</ecNumber>
    </recommendedName>
</protein>
<dbReference type="PANTHER" id="PTHR11817">
    <property type="entry name" value="PYRUVATE KINASE"/>
    <property type="match status" value="1"/>
</dbReference>
<evidence type="ECO:0000256" key="6">
    <source>
        <dbReference type="ARBA" id="ARBA00022723"/>
    </source>
</evidence>
<dbReference type="Pfam" id="PF02887">
    <property type="entry name" value="PK_C"/>
    <property type="match status" value="1"/>
</dbReference>
<dbReference type="SUPFAM" id="SSF52935">
    <property type="entry name" value="PK C-terminal domain-like"/>
    <property type="match status" value="1"/>
</dbReference>
<evidence type="ECO:0000256" key="8">
    <source>
        <dbReference type="ARBA" id="ARBA00022777"/>
    </source>
</evidence>
<keyword evidence="12" id="KW-0670">Pyruvate</keyword>
<evidence type="ECO:0000256" key="13">
    <source>
        <dbReference type="ARBA" id="ARBA00048152"/>
    </source>
</evidence>
<evidence type="ECO:0000259" key="16">
    <source>
        <dbReference type="Pfam" id="PF00224"/>
    </source>
</evidence>
<dbReference type="GO" id="GO:0005524">
    <property type="term" value="F:ATP binding"/>
    <property type="evidence" value="ECO:0007669"/>
    <property type="project" value="UniProtKB-KW"/>
</dbReference>
<gene>
    <name evidence="18" type="ORF">HK097_001692</name>
</gene>
<dbReference type="InterPro" id="IPR015806">
    <property type="entry name" value="Pyrv_Knase_insert_dom_sf"/>
</dbReference>
<dbReference type="GO" id="GO:0004743">
    <property type="term" value="F:pyruvate kinase activity"/>
    <property type="evidence" value="ECO:0007669"/>
    <property type="project" value="UniProtKB-EC"/>
</dbReference>
<feature type="domain" description="Pyruvate kinase C-terminal" evidence="17">
    <location>
        <begin position="412"/>
        <end position="562"/>
    </location>
</feature>
<dbReference type="InterPro" id="IPR015813">
    <property type="entry name" value="Pyrv/PenolPyrv_kinase-like_dom"/>
</dbReference>
<evidence type="ECO:0000313" key="18">
    <source>
        <dbReference type="EMBL" id="KAJ3043636.1"/>
    </source>
</evidence>
<name>A0AAD5SC33_9FUNG</name>